<dbReference type="CDD" id="cd22890">
    <property type="entry name" value="ChiS-DBD"/>
    <property type="match status" value="1"/>
</dbReference>
<dbReference type="STRING" id="1579979.WM2015_1117"/>
<dbReference type="InterPro" id="IPR019734">
    <property type="entry name" value="TPR_rpt"/>
</dbReference>
<keyword evidence="4" id="KW-1185">Reference proteome</keyword>
<dbReference type="PANTHER" id="PTHR45641">
    <property type="entry name" value="TETRATRICOPEPTIDE REPEAT PROTEIN (AFU_ORTHOLOGUE AFUA_6G03870)"/>
    <property type="match status" value="1"/>
</dbReference>
<dbReference type="InterPro" id="IPR035965">
    <property type="entry name" value="PAS-like_dom_sf"/>
</dbReference>
<dbReference type="Proteomes" id="UP000066624">
    <property type="component" value="Chromosome"/>
</dbReference>
<evidence type="ECO:0000313" key="3">
    <source>
        <dbReference type="EMBL" id="AKS41491.1"/>
    </source>
</evidence>
<dbReference type="SUPFAM" id="SSF48452">
    <property type="entry name" value="TPR-like"/>
    <property type="match status" value="1"/>
</dbReference>
<protein>
    <submittedName>
        <fullName evidence="3">Uncharacterized protein</fullName>
    </submittedName>
</protein>
<dbReference type="SUPFAM" id="SSF55785">
    <property type="entry name" value="PYP-like sensor domain (PAS domain)"/>
    <property type="match status" value="1"/>
</dbReference>
<dbReference type="EMBL" id="CP012154">
    <property type="protein sequence ID" value="AKS41491.1"/>
    <property type="molecule type" value="Genomic_DNA"/>
</dbReference>
<evidence type="ECO:0000256" key="2">
    <source>
        <dbReference type="ARBA" id="ARBA00022803"/>
    </source>
</evidence>
<keyword evidence="1" id="KW-0677">Repeat</keyword>
<dbReference type="InterPro" id="IPR011990">
    <property type="entry name" value="TPR-like_helical_dom_sf"/>
</dbReference>
<evidence type="ECO:0000313" key="4">
    <source>
        <dbReference type="Proteomes" id="UP000066624"/>
    </source>
</evidence>
<gene>
    <name evidence="3" type="ORF">WM2015_1117</name>
</gene>
<dbReference type="RefSeq" id="WP_049725128.1">
    <property type="nucleotide sequence ID" value="NZ_CP012154.1"/>
</dbReference>
<proteinExistence type="predicted"/>
<dbReference type="PANTHER" id="PTHR45641:SF19">
    <property type="entry name" value="NEPHROCYSTIN-3"/>
    <property type="match status" value="1"/>
</dbReference>
<evidence type="ECO:0000256" key="1">
    <source>
        <dbReference type="ARBA" id="ARBA00022737"/>
    </source>
</evidence>
<dbReference type="SMART" id="SM00028">
    <property type="entry name" value="TPR"/>
    <property type="match status" value="4"/>
</dbReference>
<keyword evidence="2" id="KW-0802">TPR repeat</keyword>
<dbReference type="Gene3D" id="3.30.450.20">
    <property type="entry name" value="PAS domain"/>
    <property type="match status" value="1"/>
</dbReference>
<accession>A0A0K0XV44</accession>
<name>A0A0K0XV44_9GAMM</name>
<dbReference type="Gene3D" id="1.25.40.10">
    <property type="entry name" value="Tetratricopeptide repeat domain"/>
    <property type="match status" value="1"/>
</dbReference>
<organism evidence="3 4">
    <name type="scientific">Wenzhouxiangella marina</name>
    <dbReference type="NCBI Taxonomy" id="1579979"/>
    <lineage>
        <taxon>Bacteria</taxon>
        <taxon>Pseudomonadati</taxon>
        <taxon>Pseudomonadota</taxon>
        <taxon>Gammaproteobacteria</taxon>
        <taxon>Chromatiales</taxon>
        <taxon>Wenzhouxiangellaceae</taxon>
        <taxon>Wenzhouxiangella</taxon>
    </lineage>
</organism>
<dbReference type="Pfam" id="PF13424">
    <property type="entry name" value="TPR_12"/>
    <property type="match status" value="2"/>
</dbReference>
<dbReference type="KEGG" id="wma:WM2015_1117"/>
<dbReference type="AlphaFoldDB" id="A0A0K0XV44"/>
<reference evidence="3 4" key="1">
    <citation type="submission" date="2015-07" db="EMBL/GenBank/DDBJ databases">
        <authorList>
            <person name="Noorani M."/>
        </authorList>
    </citation>
    <scope>NUCLEOTIDE SEQUENCE [LARGE SCALE GENOMIC DNA]</scope>
    <source>
        <strain evidence="3 4">KCTC 42284</strain>
    </source>
</reference>
<dbReference type="PROSITE" id="PS50005">
    <property type="entry name" value="TPR"/>
    <property type="match status" value="1"/>
</dbReference>
<sequence>MSLRPAVLGIVALVGVLLAPWALAQHEEPTAPDCVEARQSHHAEAEAICQRELAEARGRGDAPDERRALFQLSILARLHGDHDRALSLHEAIQRSQGFADDWQAQYRLAREQGILAYAQGQSANALTFFRAALAQARARGDRELEARSLNDLGSAYRRLGAEDEALDAYRRSLELKRELGDAQIGTTLSNIADLLVRLGDPGQAEVFYGEALEAHRVVGAQRNEAHTLESIALLADRQGQLPRALTLAREAHAQFERVGSAQDRRRSGTLLAEIERSNGALDEAARLLDEMAALAAETEQGLPARWSLTSARLLLDRGRLGEARSLLEALEADSERWMDEDRLARLELMAGLAEAEGELGRALALQKRLSAERVAYGERLHDRELVSRRVLLEVAEAEHRIGQLQVENQLQQAALASERANTRAVAAVSLLILVLLLIAAIWWFRRRSRRERQARARLEARIERYRDAARALRTSSERLSGMLDATDSAVIAIGVDQRVLLVNSAAMKQLGCKQAPIGQGLDALFGDALADGLPEATDRPIVVDYQGRELWLRRQVLELEEEVQVLVIEDPAQPAAMDDGLVPMINRHFRRVDEFGGLLRAQLKQGDLPEKLRIRWQRIDEELQALSAQLHPVQEANETSFREHLVQLMVRCLETWERETGSSRVELAEQSGIWRVTIDEGRLRTRAMDRYLQLAKLPRQPRWREVLRTAYFILSECPGARREELEAMTEQLREDAARLGLK</sequence>